<evidence type="ECO:0000256" key="1">
    <source>
        <dbReference type="SAM" id="Phobius"/>
    </source>
</evidence>
<dbReference type="OrthoDB" id="411857at2759"/>
<keyword evidence="1" id="KW-1133">Transmembrane helix</keyword>
<protein>
    <submittedName>
        <fullName evidence="2">Uncharacterized protein</fullName>
    </submittedName>
</protein>
<dbReference type="STRING" id="946122.A0A0C2X888"/>
<dbReference type="InParanoid" id="A0A0C2X888"/>
<dbReference type="HOGENOM" id="CLU_986847_0_0_1"/>
<keyword evidence="1" id="KW-0472">Membrane</keyword>
<dbReference type="Proteomes" id="UP000054549">
    <property type="component" value="Unassembled WGS sequence"/>
</dbReference>
<keyword evidence="3" id="KW-1185">Reference proteome</keyword>
<keyword evidence="1" id="KW-0812">Transmembrane</keyword>
<dbReference type="AlphaFoldDB" id="A0A0C2X888"/>
<proteinExistence type="predicted"/>
<evidence type="ECO:0000313" key="2">
    <source>
        <dbReference type="EMBL" id="KIL64978.1"/>
    </source>
</evidence>
<reference evidence="2 3" key="1">
    <citation type="submission" date="2014-04" db="EMBL/GenBank/DDBJ databases">
        <title>Evolutionary Origins and Diversification of the Mycorrhizal Mutualists.</title>
        <authorList>
            <consortium name="DOE Joint Genome Institute"/>
            <consortium name="Mycorrhizal Genomics Consortium"/>
            <person name="Kohler A."/>
            <person name="Kuo A."/>
            <person name="Nagy L.G."/>
            <person name="Floudas D."/>
            <person name="Copeland A."/>
            <person name="Barry K.W."/>
            <person name="Cichocki N."/>
            <person name="Veneault-Fourrey C."/>
            <person name="LaButti K."/>
            <person name="Lindquist E.A."/>
            <person name="Lipzen A."/>
            <person name="Lundell T."/>
            <person name="Morin E."/>
            <person name="Murat C."/>
            <person name="Riley R."/>
            <person name="Ohm R."/>
            <person name="Sun H."/>
            <person name="Tunlid A."/>
            <person name="Henrissat B."/>
            <person name="Grigoriev I.V."/>
            <person name="Hibbett D.S."/>
            <person name="Martin F."/>
        </authorList>
    </citation>
    <scope>NUCLEOTIDE SEQUENCE [LARGE SCALE GENOMIC DNA]</scope>
    <source>
        <strain evidence="2 3">Koide BX008</strain>
    </source>
</reference>
<evidence type="ECO:0000313" key="3">
    <source>
        <dbReference type="Proteomes" id="UP000054549"/>
    </source>
</evidence>
<dbReference type="EMBL" id="KN818245">
    <property type="protein sequence ID" value="KIL64978.1"/>
    <property type="molecule type" value="Genomic_DNA"/>
</dbReference>
<organism evidence="2 3">
    <name type="scientific">Amanita muscaria (strain Koide BX008)</name>
    <dbReference type="NCBI Taxonomy" id="946122"/>
    <lineage>
        <taxon>Eukaryota</taxon>
        <taxon>Fungi</taxon>
        <taxon>Dikarya</taxon>
        <taxon>Basidiomycota</taxon>
        <taxon>Agaricomycotina</taxon>
        <taxon>Agaricomycetes</taxon>
        <taxon>Agaricomycetidae</taxon>
        <taxon>Agaricales</taxon>
        <taxon>Pluteineae</taxon>
        <taxon>Amanitaceae</taxon>
        <taxon>Amanita</taxon>
    </lineage>
</organism>
<sequence length="282" mass="32597">MPSFAGGCLHLLQSARSFRLLDAPAKSTMFRKSVAQNALGVSPEYCSSYAWSKIEDGMVIALARAGQICVAHAHWERILANGGTQRRHTATVAWNVVPNQHIYKISKLSRARMVAPTIDLFYQMKLQHINLSFITYGAIIGACARWVMSRVQRRFAEMEASRDLKQHVPPYNMMQLYAMTKHNRERAVYYHEKEDERKPDCAYYKLLWMCMAHWNLDINSTEQEFLSLQRDIHVPILGTDFFSYQCIRCIVKDLTKLPSNFDSLSIPITPTPNLVMRWYTRL</sequence>
<gene>
    <name evidence="2" type="ORF">M378DRAFT_24252</name>
</gene>
<name>A0A0C2X888_AMAMK</name>
<accession>A0A0C2X888</accession>
<feature type="transmembrane region" description="Helical" evidence="1">
    <location>
        <begin position="129"/>
        <end position="148"/>
    </location>
</feature>